<organism evidence="1 2">
    <name type="scientific">Gossypium australe</name>
    <dbReference type="NCBI Taxonomy" id="47621"/>
    <lineage>
        <taxon>Eukaryota</taxon>
        <taxon>Viridiplantae</taxon>
        <taxon>Streptophyta</taxon>
        <taxon>Embryophyta</taxon>
        <taxon>Tracheophyta</taxon>
        <taxon>Spermatophyta</taxon>
        <taxon>Magnoliopsida</taxon>
        <taxon>eudicotyledons</taxon>
        <taxon>Gunneridae</taxon>
        <taxon>Pentapetalae</taxon>
        <taxon>rosids</taxon>
        <taxon>malvids</taxon>
        <taxon>Malvales</taxon>
        <taxon>Malvaceae</taxon>
        <taxon>Malvoideae</taxon>
        <taxon>Gossypium</taxon>
    </lineage>
</organism>
<sequence length="67" mass="7998">MLPLPRQFLAQATAFLLFNWLLCAYRPALIRRSRFDHHRLFFFNAIIASHFSHPLKTPSRNLRSNIF</sequence>
<dbReference type="Proteomes" id="UP000325315">
    <property type="component" value="Unassembled WGS sequence"/>
</dbReference>
<accession>A0A5B6U7I5</accession>
<gene>
    <name evidence="1" type="ORF">EPI10_009875</name>
</gene>
<dbReference type="EMBL" id="SMMG02000013">
    <property type="protein sequence ID" value="KAA3453890.1"/>
    <property type="molecule type" value="Genomic_DNA"/>
</dbReference>
<reference evidence="2" key="1">
    <citation type="journal article" date="2019" name="Plant Biotechnol. J.">
        <title>Genome sequencing of the Australian wild diploid species Gossypium australe highlights disease resistance and delayed gland morphogenesis.</title>
        <authorList>
            <person name="Cai Y."/>
            <person name="Cai X."/>
            <person name="Wang Q."/>
            <person name="Wang P."/>
            <person name="Zhang Y."/>
            <person name="Cai C."/>
            <person name="Xu Y."/>
            <person name="Wang K."/>
            <person name="Zhou Z."/>
            <person name="Wang C."/>
            <person name="Geng S."/>
            <person name="Li B."/>
            <person name="Dong Q."/>
            <person name="Hou Y."/>
            <person name="Wang H."/>
            <person name="Ai P."/>
            <person name="Liu Z."/>
            <person name="Yi F."/>
            <person name="Sun M."/>
            <person name="An G."/>
            <person name="Cheng J."/>
            <person name="Zhang Y."/>
            <person name="Shi Q."/>
            <person name="Xie Y."/>
            <person name="Shi X."/>
            <person name="Chang Y."/>
            <person name="Huang F."/>
            <person name="Chen Y."/>
            <person name="Hong S."/>
            <person name="Mi L."/>
            <person name="Sun Q."/>
            <person name="Zhang L."/>
            <person name="Zhou B."/>
            <person name="Peng R."/>
            <person name="Zhang X."/>
            <person name="Liu F."/>
        </authorList>
    </citation>
    <scope>NUCLEOTIDE SEQUENCE [LARGE SCALE GENOMIC DNA]</scope>
    <source>
        <strain evidence="2">cv. PA1801</strain>
    </source>
</reference>
<protein>
    <submittedName>
        <fullName evidence="1">14-3-3-like protein</fullName>
    </submittedName>
</protein>
<evidence type="ECO:0000313" key="2">
    <source>
        <dbReference type="Proteomes" id="UP000325315"/>
    </source>
</evidence>
<dbReference type="OrthoDB" id="10260625at2759"/>
<keyword evidence="2" id="KW-1185">Reference proteome</keyword>
<proteinExistence type="predicted"/>
<comment type="caution">
    <text evidence="1">The sequence shown here is derived from an EMBL/GenBank/DDBJ whole genome shotgun (WGS) entry which is preliminary data.</text>
</comment>
<name>A0A5B6U7I5_9ROSI</name>
<evidence type="ECO:0000313" key="1">
    <source>
        <dbReference type="EMBL" id="KAA3453890.1"/>
    </source>
</evidence>
<dbReference type="AlphaFoldDB" id="A0A5B6U7I5"/>